<organism evidence="1 2">
    <name type="scientific">Candidatus Curtissbacteria bacterium RIFCSPHIGHO2_02_FULL_40_16b</name>
    <dbReference type="NCBI Taxonomy" id="1797714"/>
    <lineage>
        <taxon>Bacteria</taxon>
        <taxon>Candidatus Curtissiibacteriota</taxon>
    </lineage>
</organism>
<proteinExistence type="predicted"/>
<dbReference type="EMBL" id="MFBD01000018">
    <property type="protein sequence ID" value="OGD88761.1"/>
    <property type="molecule type" value="Genomic_DNA"/>
</dbReference>
<dbReference type="AlphaFoldDB" id="A0A1F5GA62"/>
<dbReference type="STRING" id="1797714.A3D04_04355"/>
<protein>
    <submittedName>
        <fullName evidence="1">Uncharacterized protein</fullName>
    </submittedName>
</protein>
<evidence type="ECO:0000313" key="1">
    <source>
        <dbReference type="EMBL" id="OGD88761.1"/>
    </source>
</evidence>
<sequence>MIIEALIQPMSHETNFADEIAVEAWSRTVVRTSLFTTTLSTRVWDMKPGEEWRAYPDENSQADFKINPRHRLAFPDQIIRATAADGSAIEVRDGEVVNNNDEPIVVTIVGVRLQVDRTPDEKSAPFAQVDIDNWR</sequence>
<reference evidence="1 2" key="1">
    <citation type="journal article" date="2016" name="Nat. Commun.">
        <title>Thousands of microbial genomes shed light on interconnected biogeochemical processes in an aquifer system.</title>
        <authorList>
            <person name="Anantharaman K."/>
            <person name="Brown C.T."/>
            <person name="Hug L.A."/>
            <person name="Sharon I."/>
            <person name="Castelle C.J."/>
            <person name="Probst A.J."/>
            <person name="Thomas B.C."/>
            <person name="Singh A."/>
            <person name="Wilkins M.J."/>
            <person name="Karaoz U."/>
            <person name="Brodie E.L."/>
            <person name="Williams K.H."/>
            <person name="Hubbard S.S."/>
            <person name="Banfield J.F."/>
        </authorList>
    </citation>
    <scope>NUCLEOTIDE SEQUENCE [LARGE SCALE GENOMIC DNA]</scope>
</reference>
<accession>A0A1F5GA62</accession>
<dbReference type="Proteomes" id="UP000177369">
    <property type="component" value="Unassembled WGS sequence"/>
</dbReference>
<evidence type="ECO:0000313" key="2">
    <source>
        <dbReference type="Proteomes" id="UP000177369"/>
    </source>
</evidence>
<gene>
    <name evidence="1" type="ORF">A3D04_04355</name>
</gene>
<comment type="caution">
    <text evidence="1">The sequence shown here is derived from an EMBL/GenBank/DDBJ whole genome shotgun (WGS) entry which is preliminary data.</text>
</comment>
<name>A0A1F5GA62_9BACT</name>